<evidence type="ECO:0000313" key="3">
    <source>
        <dbReference type="EMBL" id="SEO83242.1"/>
    </source>
</evidence>
<keyword evidence="1" id="KW-0812">Transmembrane</keyword>
<gene>
    <name evidence="2" type="ORF">RTCCBAU85039_4941</name>
    <name evidence="3" type="ORF">SAMN05216228_102673</name>
</gene>
<proteinExistence type="predicted"/>
<reference evidence="2" key="2">
    <citation type="submission" date="2016-10" db="EMBL/GenBank/DDBJ databases">
        <authorList>
            <person name="de Groot N.N."/>
        </authorList>
    </citation>
    <scope>NUCLEOTIDE SEQUENCE [LARGE SCALE GENOMIC DNA]</scope>
    <source>
        <strain evidence="2">CCBAU85039</strain>
    </source>
</reference>
<evidence type="ECO:0000256" key="1">
    <source>
        <dbReference type="SAM" id="Phobius"/>
    </source>
</evidence>
<sequence>MRKIISLVLGTVLIVAGAYGFLYLLFFTVNPVKILYFMVPGGLFAIGIAILWEDITQFLRRN</sequence>
<feature type="transmembrane region" description="Helical" evidence="1">
    <location>
        <begin position="34"/>
        <end position="52"/>
    </location>
</feature>
<organism evidence="2 4">
    <name type="scientific">Rhizobium tibeticum</name>
    <dbReference type="NCBI Taxonomy" id="501024"/>
    <lineage>
        <taxon>Bacteria</taxon>
        <taxon>Pseudomonadati</taxon>
        <taxon>Pseudomonadota</taxon>
        <taxon>Alphaproteobacteria</taxon>
        <taxon>Hyphomicrobiales</taxon>
        <taxon>Rhizobiaceae</taxon>
        <taxon>Rhizobium/Agrobacterium group</taxon>
        <taxon>Rhizobium</taxon>
    </lineage>
</organism>
<evidence type="ECO:0000313" key="2">
    <source>
        <dbReference type="EMBL" id="SEI13443.1"/>
    </source>
</evidence>
<accession>A0A1H8SX50</accession>
<evidence type="ECO:0000313" key="4">
    <source>
        <dbReference type="Proteomes" id="UP000183063"/>
    </source>
</evidence>
<keyword evidence="1" id="KW-0472">Membrane</keyword>
<evidence type="ECO:0000313" key="5">
    <source>
        <dbReference type="Proteomes" id="UP000198939"/>
    </source>
</evidence>
<name>A0A1H8SX50_9HYPH</name>
<dbReference type="AlphaFoldDB" id="A0A1H8SX50"/>
<protein>
    <submittedName>
        <fullName evidence="2">Uncharacterized protein</fullName>
    </submittedName>
</protein>
<dbReference type="RefSeq" id="WP_244541405.1">
    <property type="nucleotide sequence ID" value="NZ_FNXB01000035.1"/>
</dbReference>
<keyword evidence="5" id="KW-1185">Reference proteome</keyword>
<keyword evidence="1" id="KW-1133">Transmembrane helix</keyword>
<feature type="transmembrane region" description="Helical" evidence="1">
    <location>
        <begin position="7"/>
        <end position="28"/>
    </location>
</feature>
<dbReference type="Proteomes" id="UP000183063">
    <property type="component" value="Unassembled WGS sequence"/>
</dbReference>
<reference evidence="3 5" key="1">
    <citation type="submission" date="2016-10" db="EMBL/GenBank/DDBJ databases">
        <authorList>
            <person name="Varghese N."/>
            <person name="Submissions S."/>
        </authorList>
    </citation>
    <scope>NUCLEOTIDE SEQUENCE [LARGE SCALE GENOMIC DNA]</scope>
    <source>
        <strain evidence="3 5">CGMCC 1.7071</strain>
    </source>
</reference>
<dbReference type="Proteomes" id="UP000198939">
    <property type="component" value="Unassembled WGS sequence"/>
</dbReference>
<reference evidence="4" key="3">
    <citation type="submission" date="2016-10" db="EMBL/GenBank/DDBJ databases">
        <authorList>
            <person name="Wibberg D."/>
        </authorList>
    </citation>
    <scope>NUCLEOTIDE SEQUENCE [LARGE SCALE GENOMIC DNA]</scope>
</reference>
<dbReference type="EMBL" id="FNXB01000035">
    <property type="protein sequence ID" value="SEI13443.1"/>
    <property type="molecule type" value="Genomic_DNA"/>
</dbReference>
<dbReference type="EMBL" id="FOCV01000026">
    <property type="protein sequence ID" value="SEO83242.1"/>
    <property type="molecule type" value="Genomic_DNA"/>
</dbReference>